<keyword evidence="6" id="KW-0915">Sodium</keyword>
<evidence type="ECO:0000259" key="11">
    <source>
        <dbReference type="Pfam" id="PF00999"/>
    </source>
</evidence>
<geneLocation type="plasmid" evidence="12">
    <name>unnamed1</name>
</geneLocation>
<evidence type="ECO:0000256" key="4">
    <source>
        <dbReference type="ARBA" id="ARBA00022692"/>
    </source>
</evidence>
<evidence type="ECO:0000256" key="3">
    <source>
        <dbReference type="ARBA" id="ARBA00022449"/>
    </source>
</evidence>
<keyword evidence="7" id="KW-0406">Ion transport</keyword>
<evidence type="ECO:0000256" key="5">
    <source>
        <dbReference type="ARBA" id="ARBA00022989"/>
    </source>
</evidence>
<dbReference type="AlphaFoldDB" id="A0A4D6HTV5"/>
<dbReference type="InterPro" id="IPR006153">
    <property type="entry name" value="Cation/H_exchanger_TM"/>
</dbReference>
<dbReference type="GeneID" id="39853431"/>
<organism evidence="12 13">
    <name type="scientific">Natronorubrum bangense</name>
    <dbReference type="NCBI Taxonomy" id="61858"/>
    <lineage>
        <taxon>Archaea</taxon>
        <taxon>Methanobacteriati</taxon>
        <taxon>Methanobacteriota</taxon>
        <taxon>Stenosarchaea group</taxon>
        <taxon>Halobacteria</taxon>
        <taxon>Halobacteriales</taxon>
        <taxon>Natrialbaceae</taxon>
        <taxon>Natronorubrum</taxon>
    </lineage>
</organism>
<keyword evidence="4 10" id="KW-0812">Transmembrane</keyword>
<feature type="domain" description="Cation/H+ exchanger transmembrane" evidence="11">
    <location>
        <begin position="13"/>
        <end position="74"/>
    </location>
</feature>
<dbReference type="GO" id="GO:1902600">
    <property type="term" value="P:proton transmembrane transport"/>
    <property type="evidence" value="ECO:0007669"/>
    <property type="project" value="InterPro"/>
</dbReference>
<evidence type="ECO:0000256" key="9">
    <source>
        <dbReference type="ARBA" id="ARBA00023201"/>
    </source>
</evidence>
<evidence type="ECO:0000313" key="12">
    <source>
        <dbReference type="EMBL" id="QCC56642.1"/>
    </source>
</evidence>
<dbReference type="InterPro" id="IPR038770">
    <property type="entry name" value="Na+/solute_symporter_sf"/>
</dbReference>
<sequence length="86" mass="9015">MTDIQIFFAVGITLVAPLLLGELVERAGEPVILGEILTGVALGAYVLEIVDPEGSFTLLAAIGSVLLLFDAGYEEIDVPATLGRRS</sequence>
<keyword evidence="2" id="KW-0813">Transport</keyword>
<dbReference type="PANTHER" id="PTHR43562:SF3">
    <property type="entry name" value="SODIUM ION_PROTON EXCHANGER (EUROFUNG)"/>
    <property type="match status" value="1"/>
</dbReference>
<dbReference type="GO" id="GO:0016020">
    <property type="term" value="C:membrane"/>
    <property type="evidence" value="ECO:0007669"/>
    <property type="project" value="UniProtKB-SubCell"/>
</dbReference>
<keyword evidence="9" id="KW-0739">Sodium transport</keyword>
<keyword evidence="8 10" id="KW-0472">Membrane</keyword>
<comment type="subcellular location">
    <subcellularLocation>
        <location evidence="1">Membrane</location>
        <topology evidence="1">Multi-pass membrane protein</topology>
    </subcellularLocation>
</comment>
<feature type="transmembrane region" description="Helical" evidence="10">
    <location>
        <begin position="6"/>
        <end position="24"/>
    </location>
</feature>
<dbReference type="Pfam" id="PF00999">
    <property type="entry name" value="Na_H_Exchanger"/>
    <property type="match status" value="1"/>
</dbReference>
<dbReference type="GO" id="GO:0015297">
    <property type="term" value="F:antiporter activity"/>
    <property type="evidence" value="ECO:0007669"/>
    <property type="project" value="UniProtKB-KW"/>
</dbReference>
<dbReference type="Proteomes" id="UP000296822">
    <property type="component" value="Plasmid unnamed1"/>
</dbReference>
<dbReference type="RefSeq" id="WP_006067146.1">
    <property type="nucleotide sequence ID" value="NZ_CP031306.1"/>
</dbReference>
<keyword evidence="5 10" id="KW-1133">Transmembrane helix</keyword>
<gene>
    <name evidence="12" type="ORF">DV706_19315</name>
</gene>
<dbReference type="GO" id="GO:0006814">
    <property type="term" value="P:sodium ion transport"/>
    <property type="evidence" value="ECO:0007669"/>
    <property type="project" value="UniProtKB-KW"/>
</dbReference>
<evidence type="ECO:0000256" key="1">
    <source>
        <dbReference type="ARBA" id="ARBA00004141"/>
    </source>
</evidence>
<protein>
    <recommendedName>
        <fullName evidence="11">Cation/H+ exchanger transmembrane domain-containing protein</fullName>
    </recommendedName>
</protein>
<evidence type="ECO:0000256" key="8">
    <source>
        <dbReference type="ARBA" id="ARBA00023136"/>
    </source>
</evidence>
<accession>A0A4D6HTV5</accession>
<dbReference type="PANTHER" id="PTHR43562">
    <property type="entry name" value="NAPA-TYPE SODIUM/HYDROGEN ANTIPORTER"/>
    <property type="match status" value="1"/>
</dbReference>
<keyword evidence="3" id="KW-0050">Antiport</keyword>
<keyword evidence="12" id="KW-0614">Plasmid</keyword>
<evidence type="ECO:0000256" key="6">
    <source>
        <dbReference type="ARBA" id="ARBA00023053"/>
    </source>
</evidence>
<evidence type="ECO:0000256" key="7">
    <source>
        <dbReference type="ARBA" id="ARBA00023065"/>
    </source>
</evidence>
<evidence type="ECO:0000256" key="10">
    <source>
        <dbReference type="SAM" id="Phobius"/>
    </source>
</evidence>
<reference evidence="12 13" key="1">
    <citation type="journal article" date="2019" name="Nat. Commun.">
        <title>A new type of DNA phosphorothioation-based antiviral system in archaea.</title>
        <authorList>
            <person name="Xiong L."/>
            <person name="Liu S."/>
            <person name="Chen S."/>
            <person name="Xiao Y."/>
            <person name="Zhu B."/>
            <person name="Gao Y."/>
            <person name="Zhang Y."/>
            <person name="Chen B."/>
            <person name="Luo J."/>
            <person name="Deng Z."/>
            <person name="Chen X."/>
            <person name="Wang L."/>
            <person name="Chen S."/>
        </authorList>
    </citation>
    <scope>NUCLEOTIDE SEQUENCE [LARGE SCALE GENOMIC DNA]</scope>
    <source>
        <strain evidence="12 13">JCM 10635</strain>
        <plasmid evidence="12 13">unnamed1</plasmid>
    </source>
</reference>
<evidence type="ECO:0000313" key="13">
    <source>
        <dbReference type="Proteomes" id="UP000296822"/>
    </source>
</evidence>
<dbReference type="Gene3D" id="1.20.1530.20">
    <property type="match status" value="1"/>
</dbReference>
<dbReference type="EMBL" id="CP031306">
    <property type="protein sequence ID" value="QCC56642.1"/>
    <property type="molecule type" value="Genomic_DNA"/>
</dbReference>
<name>A0A4D6HTV5_9EURY</name>
<dbReference type="KEGG" id="nbg:DV706_19315"/>
<feature type="transmembrane region" description="Helical" evidence="10">
    <location>
        <begin position="31"/>
        <end position="50"/>
    </location>
</feature>
<evidence type="ECO:0000256" key="2">
    <source>
        <dbReference type="ARBA" id="ARBA00022448"/>
    </source>
</evidence>
<proteinExistence type="predicted"/>